<reference evidence="13 14" key="1">
    <citation type="submission" date="2015-04" db="EMBL/GenBank/DDBJ databases">
        <title>Draft genome sequence of bacteremic isolate Catabacter hongkongensis type strain HKU16T.</title>
        <authorList>
            <person name="Lau S.K."/>
            <person name="Teng J.L."/>
            <person name="Huang Y."/>
            <person name="Curreem S.O."/>
            <person name="Tsui S.K."/>
            <person name="Woo P.C."/>
        </authorList>
    </citation>
    <scope>NUCLEOTIDE SEQUENCE [LARGE SCALE GENOMIC DNA]</scope>
    <source>
        <strain evidence="13 14">HKU16</strain>
    </source>
</reference>
<dbReference type="PROSITE" id="PS01124">
    <property type="entry name" value="HTH_ARAC_FAMILY_2"/>
    <property type="match status" value="1"/>
</dbReference>
<organism evidence="13 14">
    <name type="scientific">Christensenella hongkongensis</name>
    <dbReference type="NCBI Taxonomy" id="270498"/>
    <lineage>
        <taxon>Bacteria</taxon>
        <taxon>Bacillati</taxon>
        <taxon>Bacillota</taxon>
        <taxon>Clostridia</taxon>
        <taxon>Christensenellales</taxon>
        <taxon>Christensenellaceae</taxon>
        <taxon>Christensenella</taxon>
    </lineage>
</organism>
<dbReference type="GO" id="GO:0003700">
    <property type="term" value="F:DNA-binding transcription factor activity"/>
    <property type="evidence" value="ECO:0007669"/>
    <property type="project" value="InterPro"/>
</dbReference>
<evidence type="ECO:0000256" key="3">
    <source>
        <dbReference type="ARBA" id="ARBA00022490"/>
    </source>
</evidence>
<dbReference type="CDD" id="cd17536">
    <property type="entry name" value="REC_YesN-like"/>
    <property type="match status" value="1"/>
</dbReference>
<feature type="domain" description="HTH araC/xylS-type" evidence="11">
    <location>
        <begin position="424"/>
        <end position="523"/>
    </location>
</feature>
<evidence type="ECO:0000259" key="11">
    <source>
        <dbReference type="PROSITE" id="PS01124"/>
    </source>
</evidence>
<comment type="function">
    <text evidence="9">May play the central regulatory role in sporulation. It may be an element of the effector pathway responsible for the activation of sporulation genes in response to nutritional stress. Spo0A may act in concert with spo0H (a sigma factor) to control the expression of some genes that are critical to the sporulation process.</text>
</comment>
<dbReference type="PROSITE" id="PS00041">
    <property type="entry name" value="HTH_ARAC_FAMILY_1"/>
    <property type="match status" value="1"/>
</dbReference>
<accession>A0A0M2NFR2</accession>
<evidence type="ECO:0000256" key="6">
    <source>
        <dbReference type="ARBA" id="ARBA00023015"/>
    </source>
</evidence>
<dbReference type="SMART" id="SM00448">
    <property type="entry name" value="REC"/>
    <property type="match status" value="1"/>
</dbReference>
<keyword evidence="5" id="KW-0902">Two-component regulatory system</keyword>
<comment type="caution">
    <text evidence="13">The sequence shown here is derived from an EMBL/GenBank/DDBJ whole genome shotgun (WGS) entry which is preliminary data.</text>
</comment>
<evidence type="ECO:0000313" key="14">
    <source>
        <dbReference type="Proteomes" id="UP000034076"/>
    </source>
</evidence>
<keyword evidence="4 10" id="KW-0597">Phosphoprotein</keyword>
<dbReference type="InterPro" id="IPR018060">
    <property type="entry name" value="HTH_AraC"/>
</dbReference>
<comment type="subcellular location">
    <subcellularLocation>
        <location evidence="1">Cytoplasm</location>
    </subcellularLocation>
</comment>
<dbReference type="GO" id="GO:0000160">
    <property type="term" value="P:phosphorelay signal transduction system"/>
    <property type="evidence" value="ECO:0007669"/>
    <property type="project" value="UniProtKB-KW"/>
</dbReference>
<dbReference type="SMART" id="SM00342">
    <property type="entry name" value="HTH_ARAC"/>
    <property type="match status" value="1"/>
</dbReference>
<keyword evidence="6" id="KW-0805">Transcription regulation</keyword>
<dbReference type="GO" id="GO:0005737">
    <property type="term" value="C:cytoplasm"/>
    <property type="evidence" value="ECO:0007669"/>
    <property type="project" value="UniProtKB-SubCell"/>
</dbReference>
<name>A0A0M2NFR2_9FIRM</name>
<dbReference type="InterPro" id="IPR020449">
    <property type="entry name" value="Tscrpt_reg_AraC-type_HTH"/>
</dbReference>
<gene>
    <name evidence="13" type="ORF">CHK_2716</name>
</gene>
<evidence type="ECO:0000256" key="2">
    <source>
        <dbReference type="ARBA" id="ARBA00018672"/>
    </source>
</evidence>
<dbReference type="PROSITE" id="PS50110">
    <property type="entry name" value="RESPONSE_REGULATORY"/>
    <property type="match status" value="1"/>
</dbReference>
<dbReference type="InterPro" id="IPR018062">
    <property type="entry name" value="HTH_AraC-typ_CS"/>
</dbReference>
<proteinExistence type="predicted"/>
<dbReference type="PRINTS" id="PR00032">
    <property type="entry name" value="HTHARAC"/>
</dbReference>
<dbReference type="SUPFAM" id="SSF46689">
    <property type="entry name" value="Homeodomain-like"/>
    <property type="match status" value="1"/>
</dbReference>
<dbReference type="InterPro" id="IPR011006">
    <property type="entry name" value="CheY-like_superfamily"/>
</dbReference>
<dbReference type="STRING" id="270498.CHK_2716"/>
<dbReference type="InterPro" id="IPR001789">
    <property type="entry name" value="Sig_transdc_resp-reg_receiver"/>
</dbReference>
<dbReference type="Pfam" id="PF12833">
    <property type="entry name" value="HTH_18"/>
    <property type="match status" value="1"/>
</dbReference>
<dbReference type="OrthoDB" id="9794370at2"/>
<dbReference type="Gene3D" id="3.40.50.2300">
    <property type="match status" value="1"/>
</dbReference>
<dbReference type="RefSeq" id="WP_046444520.1">
    <property type="nucleotide sequence ID" value="NZ_CAUERS010000112.1"/>
</dbReference>
<feature type="modified residue" description="4-aspartylphosphate" evidence="10">
    <location>
        <position position="55"/>
    </location>
</feature>
<evidence type="ECO:0000259" key="12">
    <source>
        <dbReference type="PROSITE" id="PS50110"/>
    </source>
</evidence>
<evidence type="ECO:0000256" key="1">
    <source>
        <dbReference type="ARBA" id="ARBA00004496"/>
    </source>
</evidence>
<feature type="domain" description="Response regulatory" evidence="12">
    <location>
        <begin position="3"/>
        <end position="120"/>
    </location>
</feature>
<evidence type="ECO:0000256" key="10">
    <source>
        <dbReference type="PROSITE-ProRule" id="PRU00169"/>
    </source>
</evidence>
<protein>
    <recommendedName>
        <fullName evidence="2">Stage 0 sporulation protein A homolog</fullName>
    </recommendedName>
</protein>
<evidence type="ECO:0000313" key="13">
    <source>
        <dbReference type="EMBL" id="KKI49806.1"/>
    </source>
</evidence>
<keyword evidence="7" id="KW-0238">DNA-binding</keyword>
<dbReference type="GO" id="GO:0043565">
    <property type="term" value="F:sequence-specific DNA binding"/>
    <property type="evidence" value="ECO:0007669"/>
    <property type="project" value="InterPro"/>
</dbReference>
<keyword evidence="14" id="KW-1185">Reference proteome</keyword>
<dbReference type="EMBL" id="LAYJ01000118">
    <property type="protein sequence ID" value="KKI49806.1"/>
    <property type="molecule type" value="Genomic_DNA"/>
</dbReference>
<evidence type="ECO:0000256" key="4">
    <source>
        <dbReference type="ARBA" id="ARBA00022553"/>
    </source>
</evidence>
<dbReference type="PANTHER" id="PTHR42713:SF3">
    <property type="entry name" value="TRANSCRIPTIONAL REGULATORY PROTEIN HPTR"/>
    <property type="match status" value="1"/>
</dbReference>
<dbReference type="Pfam" id="PF00072">
    <property type="entry name" value="Response_reg"/>
    <property type="match status" value="1"/>
</dbReference>
<dbReference type="Gene3D" id="1.10.10.60">
    <property type="entry name" value="Homeodomain-like"/>
    <property type="match status" value="2"/>
</dbReference>
<evidence type="ECO:0000256" key="9">
    <source>
        <dbReference type="ARBA" id="ARBA00024867"/>
    </source>
</evidence>
<keyword evidence="3" id="KW-0963">Cytoplasm</keyword>
<keyword evidence="8" id="KW-0804">Transcription</keyword>
<dbReference type="PANTHER" id="PTHR42713">
    <property type="entry name" value="HISTIDINE KINASE-RELATED"/>
    <property type="match status" value="1"/>
</dbReference>
<dbReference type="Proteomes" id="UP000034076">
    <property type="component" value="Unassembled WGS sequence"/>
</dbReference>
<dbReference type="SUPFAM" id="SSF52172">
    <property type="entry name" value="CheY-like"/>
    <property type="match status" value="1"/>
</dbReference>
<dbReference type="InterPro" id="IPR051552">
    <property type="entry name" value="HptR"/>
</dbReference>
<dbReference type="InterPro" id="IPR009057">
    <property type="entry name" value="Homeodomain-like_sf"/>
</dbReference>
<dbReference type="AlphaFoldDB" id="A0A0M2NFR2"/>
<evidence type="ECO:0000256" key="5">
    <source>
        <dbReference type="ARBA" id="ARBA00023012"/>
    </source>
</evidence>
<sequence>MYRILIVDDEPLVRRGITKSVNWNELDIEMVAEAENGIEAMEQVLENVPDIILLDICMPRMDGLEFASIVKKQYPNIKIVIITGFDDFEYARSALRSGVDDYILKPITKEMVAGVVRAQLDRIEEEREKKEPEKANDAKAAAILNSVLKQEARSQQEIPSFCEYTGLEDKDVYFVIMKDYLADCKMWSEETDDQLAEFAILNIAGELLQSAGNGFAFETYKNELAMVICGNQRHKLEHILTEIYENILGFIEIPVDFAISAAGELKELPRMAEQARQALTCTFVLTDQNVIFYEDIITHRESEFSYPEQIEREILAAMFANDTSVQQTNEQISEFFRRVKEVTPDVAKCKSMLLRLLLKISNTIESVNSRMQAQSDHQVVSFDPVRLLETFNTMDEAEIWLKKLYAETIDYVSSMKSRTGQLFLKIKNYIEKNYGESSLNLKKCSEDLFLSSGYISMTLKKSTGKTFVDYLNEFRVEKAAQLLTQPESKVYEVAMEVGFTHQTYFSSVFKKIMGTSPKQYKEQC</sequence>
<evidence type="ECO:0000256" key="7">
    <source>
        <dbReference type="ARBA" id="ARBA00023125"/>
    </source>
</evidence>
<evidence type="ECO:0000256" key="8">
    <source>
        <dbReference type="ARBA" id="ARBA00023163"/>
    </source>
</evidence>